<organism evidence="1 2">
    <name type="scientific">Vibrio parahaemolyticus</name>
    <dbReference type="NCBI Taxonomy" id="670"/>
    <lineage>
        <taxon>Bacteria</taxon>
        <taxon>Pseudomonadati</taxon>
        <taxon>Pseudomonadota</taxon>
        <taxon>Gammaproteobacteria</taxon>
        <taxon>Vibrionales</taxon>
        <taxon>Vibrionaceae</taxon>
        <taxon>Vibrio</taxon>
    </lineage>
</organism>
<proteinExistence type="predicted"/>
<reference evidence="1" key="1">
    <citation type="submission" date="2022-05" db="EMBL/GenBank/DDBJ databases">
        <title>Megaplasmid of Vibrio parahaemolyticus.</title>
        <authorList>
            <person name="Strauch E."/>
            <person name="Borowiak M."/>
        </authorList>
    </citation>
    <scope>NUCLEOTIDE SEQUENCE</scope>
    <source>
        <strain evidence="1">16-VB00198</strain>
        <plasmid evidence="1">pVP-16-VB00198-1</plasmid>
    </source>
</reference>
<gene>
    <name evidence="1" type="ORF">M5598_26830</name>
</gene>
<dbReference type="RefSeq" id="WP_053314070.1">
    <property type="nucleotide sequence ID" value="NZ_CP062152.1"/>
</dbReference>
<dbReference type="Proteomes" id="UP001163036">
    <property type="component" value="Plasmid pVP-16-VB00198-1"/>
</dbReference>
<geneLocation type="plasmid" evidence="1 2">
    <name>pVP-16-VB00198-1</name>
</geneLocation>
<dbReference type="EMBL" id="CP097357">
    <property type="protein sequence ID" value="UYV29594.1"/>
    <property type="molecule type" value="Genomic_DNA"/>
</dbReference>
<dbReference type="AlphaFoldDB" id="A0AA46UQ68"/>
<keyword evidence="1" id="KW-0614">Plasmid</keyword>
<sequence>MKNPNFLREEVAFNEGDLIEIKKTGERFLFGSAEYAVNWRYRVHDKRGNYWGQLNKGELALIKRADSEPGKQVD</sequence>
<evidence type="ECO:0000313" key="1">
    <source>
        <dbReference type="EMBL" id="UYV29594.1"/>
    </source>
</evidence>
<evidence type="ECO:0000313" key="2">
    <source>
        <dbReference type="Proteomes" id="UP001163036"/>
    </source>
</evidence>
<name>A0AA46UQ68_VIBPH</name>
<accession>A0AA46UQ68</accession>
<protein>
    <submittedName>
        <fullName evidence="1">Uncharacterized protein</fullName>
    </submittedName>
</protein>